<gene>
    <name evidence="1" type="ORF">BECKLPF1236A_GA0070988_100367</name>
    <name evidence="2" type="ORF">BECKLPF1236C_GA0070990_100345</name>
</gene>
<evidence type="ECO:0000313" key="1">
    <source>
        <dbReference type="EMBL" id="VFK10357.1"/>
    </source>
</evidence>
<dbReference type="PANTHER" id="PTHR36451:SF1">
    <property type="entry name" value="OMEGA-HYDROXY-BETA-DIHYDROMENAQUINONE-9 SULFOTRANSFERASE STF3"/>
    <property type="match status" value="1"/>
</dbReference>
<protein>
    <submittedName>
        <fullName evidence="1">Sulfotransferase family protein</fullName>
    </submittedName>
</protein>
<dbReference type="EMBL" id="CAADFP010000034">
    <property type="protein sequence ID" value="VFK26359.1"/>
    <property type="molecule type" value="Genomic_DNA"/>
</dbReference>
<organism evidence="1">
    <name type="scientific">Candidatus Kentrum sp. LPFa</name>
    <dbReference type="NCBI Taxonomy" id="2126335"/>
    <lineage>
        <taxon>Bacteria</taxon>
        <taxon>Pseudomonadati</taxon>
        <taxon>Pseudomonadota</taxon>
        <taxon>Gammaproteobacteria</taxon>
        <taxon>Candidatus Kentrum</taxon>
    </lineage>
</organism>
<dbReference type="EMBL" id="CAADFM010000036">
    <property type="protein sequence ID" value="VFK10357.1"/>
    <property type="molecule type" value="Genomic_DNA"/>
</dbReference>
<dbReference type="PANTHER" id="PTHR36451">
    <property type="entry name" value="PAPS-DEPENDENT SULFOTRANSFERASE STF3"/>
    <property type="match status" value="1"/>
</dbReference>
<dbReference type="InterPro" id="IPR052736">
    <property type="entry name" value="Stf3_sulfotransferase"/>
</dbReference>
<dbReference type="Pfam" id="PF13469">
    <property type="entry name" value="Sulfotransfer_3"/>
    <property type="match status" value="1"/>
</dbReference>
<reference evidence="1" key="1">
    <citation type="submission" date="2019-02" db="EMBL/GenBank/DDBJ databases">
        <authorList>
            <person name="Gruber-Vodicka R. H."/>
            <person name="Seah K. B. B."/>
        </authorList>
    </citation>
    <scope>NUCLEOTIDE SEQUENCE</scope>
    <source>
        <strain evidence="1">BECK_S312</strain>
        <strain evidence="2">BECK_S426</strain>
    </source>
</reference>
<dbReference type="AlphaFoldDB" id="A0A450VZW7"/>
<proteinExistence type="predicted"/>
<dbReference type="GO" id="GO:0016740">
    <property type="term" value="F:transferase activity"/>
    <property type="evidence" value="ECO:0007669"/>
    <property type="project" value="UniProtKB-KW"/>
</dbReference>
<dbReference type="SUPFAM" id="SSF52540">
    <property type="entry name" value="P-loop containing nucleoside triphosphate hydrolases"/>
    <property type="match status" value="1"/>
</dbReference>
<accession>A0A450VZW7</accession>
<name>A0A450VZW7_9GAMM</name>
<evidence type="ECO:0000313" key="2">
    <source>
        <dbReference type="EMBL" id="VFK26359.1"/>
    </source>
</evidence>
<keyword evidence="1" id="KW-0808">Transferase</keyword>
<sequence>MRNISDRKLKCYTFAGLVCPPLRKYFMNQILSAQALSNAAQAQFPEGHYGYEDYQSALEMLLRSLHEEAQLKPVGLYATSSRLIASLKRRRQLVAHIEKHPETADIKIERPVFILGFPRTGTTLLHNLFASDPANRSIRLWEMRDPFAESEQDIAKAMEEMQALVEAAYRLSPRLVDIHPLKAEWPDECSWLFRNSFASMVNGFSYFIPSYVQWMLSRDMSEDYEYFRKQLQTILSLRPGSPLVLKDPCHIWHLPELLETFPDARIIQLHRDPQQVAPSFISLCLALQEGAATIRPLPEITDYCLNMLTAGLEQMLAAREQLPQEHFIDLGYRELVMNPEAALERLYGGLAMNFSSQAQTGIRQWLSQGSKHTGKHRYQLSDFGLTAQDVEQQFAAYNQRFANCLK</sequence>
<dbReference type="InterPro" id="IPR027417">
    <property type="entry name" value="P-loop_NTPase"/>
</dbReference>
<dbReference type="Gene3D" id="3.40.50.300">
    <property type="entry name" value="P-loop containing nucleotide triphosphate hydrolases"/>
    <property type="match status" value="1"/>
</dbReference>